<evidence type="ECO:0000256" key="1">
    <source>
        <dbReference type="SAM" id="Phobius"/>
    </source>
</evidence>
<gene>
    <name evidence="2" type="ORF">EIO64_02790</name>
</gene>
<evidence type="ECO:0000313" key="3">
    <source>
        <dbReference type="Proteomes" id="UP000298642"/>
    </source>
</evidence>
<protein>
    <recommendedName>
        <fullName evidence="4">DUF5044 domain-containing protein</fullName>
    </recommendedName>
</protein>
<evidence type="ECO:0000313" key="2">
    <source>
        <dbReference type="EMBL" id="QCI58287.1"/>
    </source>
</evidence>
<evidence type="ECO:0008006" key="4">
    <source>
        <dbReference type="Google" id="ProtNLM"/>
    </source>
</evidence>
<keyword evidence="3" id="KW-1185">Reference proteome</keyword>
<dbReference type="AlphaFoldDB" id="A0A4D7AV25"/>
<dbReference type="Proteomes" id="UP000298642">
    <property type="component" value="Chromosome"/>
</dbReference>
<dbReference type="EMBL" id="CP034413">
    <property type="protein sequence ID" value="QCI58287.1"/>
    <property type="molecule type" value="Genomic_DNA"/>
</dbReference>
<keyword evidence="1" id="KW-0812">Transmembrane</keyword>
<organism evidence="2 3">
    <name type="scientific">Dysosmobacter welbionis</name>
    <dbReference type="NCBI Taxonomy" id="2093857"/>
    <lineage>
        <taxon>Bacteria</taxon>
        <taxon>Bacillati</taxon>
        <taxon>Bacillota</taxon>
        <taxon>Clostridia</taxon>
        <taxon>Eubacteriales</taxon>
        <taxon>Oscillospiraceae</taxon>
        <taxon>Dysosmobacter</taxon>
    </lineage>
</organism>
<sequence>MKKNTKTNLLKMAAILIVITIISNVFIGYRLTPESAVKAVRFYPAEAPVILLNERINSNCVFYLVDAGEQYYTVYCKKTKFLWRGYVGSSGQEKTESGVELLNKFWVGEDVDAGWVVSISHDPEVRSIRIKSGDTVIQREAPLNQPVVIQIKTDDRSDMDVKFEAVALSSSDEVLYRLDYEINGNIVEMGKYGWIPERG</sequence>
<feature type="transmembrane region" description="Helical" evidence="1">
    <location>
        <begin position="12"/>
        <end position="31"/>
    </location>
</feature>
<reference evidence="3" key="1">
    <citation type="submission" date="2018-12" db="EMBL/GenBank/DDBJ databases">
        <title>Dusodibacter welbiota gen. nov., sp. nov., isolated from human faeces and emended description of the Oscillibacter genus.</title>
        <authorList>
            <person name="Le Roy T."/>
            <person name="Van der Smissen P."/>
            <person name="Delzenne N."/>
            <person name="Muccioli G."/>
            <person name="Collet J.F."/>
            <person name="Cani P.D."/>
        </authorList>
    </citation>
    <scope>NUCLEOTIDE SEQUENCE [LARGE SCALE GENOMIC DNA]</scope>
    <source>
        <strain evidence="3">J115</strain>
    </source>
</reference>
<dbReference type="RefSeq" id="WP_136890758.1">
    <property type="nucleotide sequence ID" value="NZ_CAUWCU010000028.1"/>
</dbReference>
<keyword evidence="1" id="KW-1133">Transmembrane helix</keyword>
<dbReference type="KEGG" id="obj:EIO64_02790"/>
<accession>A0A4D7AV25</accession>
<keyword evidence="1" id="KW-0472">Membrane</keyword>
<name>A0A4D7AV25_9FIRM</name>
<proteinExistence type="predicted"/>